<dbReference type="Proteomes" id="UP000007813">
    <property type="component" value="Unassembled WGS sequence"/>
</dbReference>
<proteinExistence type="predicted"/>
<protein>
    <submittedName>
        <fullName evidence="1">Uncharacterized protein</fullName>
    </submittedName>
</protein>
<dbReference type="EMBL" id="ALJD01000013">
    <property type="protein sequence ID" value="EJN57463.1"/>
    <property type="molecule type" value="Genomic_DNA"/>
</dbReference>
<name>J2ZWQ5_9EURY</name>
<comment type="caution">
    <text evidence="1">The sequence shown here is derived from an EMBL/GenBank/DDBJ whole genome shotgun (WGS) entry which is preliminary data.</text>
</comment>
<dbReference type="AlphaFoldDB" id="J2ZWQ5"/>
<sequence length="77" mass="8394">MHAGFGLGELGVLGLDRLGLVVNACIELAGFDLEGIDTIFELLILRFGFVEAMYERNRLRSGSWEQVALPTSDPDAP</sequence>
<evidence type="ECO:0000313" key="2">
    <source>
        <dbReference type="Proteomes" id="UP000007813"/>
    </source>
</evidence>
<evidence type="ECO:0000313" key="1">
    <source>
        <dbReference type="EMBL" id="EJN57463.1"/>
    </source>
</evidence>
<organism evidence="1 2">
    <name type="scientific">Halogranum salarium B-1</name>
    <dbReference type="NCBI Taxonomy" id="1210908"/>
    <lineage>
        <taxon>Archaea</taxon>
        <taxon>Methanobacteriati</taxon>
        <taxon>Methanobacteriota</taxon>
        <taxon>Stenosarchaea group</taxon>
        <taxon>Halobacteria</taxon>
        <taxon>Halobacteriales</taxon>
        <taxon>Haloferacaceae</taxon>
    </lineage>
</organism>
<accession>J2ZWQ5</accession>
<reference evidence="1 2" key="1">
    <citation type="journal article" date="2012" name="J. Bacteriol.">
        <title>Draft Genome Sequence of the Extremely Halophilic Archaeon Halogranum salarium B-1T.</title>
        <authorList>
            <person name="Kim K.K."/>
            <person name="Lee K.C."/>
            <person name="Lee J.S."/>
        </authorList>
    </citation>
    <scope>NUCLEOTIDE SEQUENCE [LARGE SCALE GENOMIC DNA]</scope>
    <source>
        <strain evidence="1 2">B-1</strain>
    </source>
</reference>
<gene>
    <name evidence="1" type="ORF">HSB1_41510</name>
</gene>